<comment type="caution">
    <text evidence="1">The sequence shown here is derived from an EMBL/GenBank/DDBJ whole genome shotgun (WGS) entry which is preliminary data.</text>
</comment>
<protein>
    <submittedName>
        <fullName evidence="1">Uncharacterized protein</fullName>
    </submittedName>
</protein>
<name>A0A1C7MXK7_9FUNG</name>
<dbReference type="Proteomes" id="UP000093000">
    <property type="component" value="Unassembled WGS sequence"/>
</dbReference>
<reference evidence="1 2" key="1">
    <citation type="submission" date="2016-03" db="EMBL/GenBank/DDBJ databases">
        <title>Choanephora cucurbitarum.</title>
        <authorList>
            <person name="Min B."/>
            <person name="Park H."/>
            <person name="Park J.-H."/>
            <person name="Shin H.-D."/>
            <person name="Choi I.-G."/>
        </authorList>
    </citation>
    <scope>NUCLEOTIDE SEQUENCE [LARGE SCALE GENOMIC DNA]</scope>
    <source>
        <strain evidence="1 2">KUS-F28377</strain>
    </source>
</reference>
<organism evidence="1 2">
    <name type="scientific">Choanephora cucurbitarum</name>
    <dbReference type="NCBI Taxonomy" id="101091"/>
    <lineage>
        <taxon>Eukaryota</taxon>
        <taxon>Fungi</taxon>
        <taxon>Fungi incertae sedis</taxon>
        <taxon>Mucoromycota</taxon>
        <taxon>Mucoromycotina</taxon>
        <taxon>Mucoromycetes</taxon>
        <taxon>Mucorales</taxon>
        <taxon>Mucorineae</taxon>
        <taxon>Choanephoraceae</taxon>
        <taxon>Choanephoroideae</taxon>
        <taxon>Choanephora</taxon>
    </lineage>
</organism>
<proteinExistence type="predicted"/>
<dbReference type="AlphaFoldDB" id="A0A1C7MXK7"/>
<sequence length="95" mass="11010">MKPASTNTVNERAPFVEYLVPIFKYYSAVYQDINFQWVVVGDDMESALIESSGRDASTPRTWDTRLRCLKLFDLMFCARTLQIKNCYIRELSITG</sequence>
<accession>A0A1C7MXK7</accession>
<evidence type="ECO:0000313" key="1">
    <source>
        <dbReference type="EMBL" id="OBZ81129.1"/>
    </source>
</evidence>
<keyword evidence="2" id="KW-1185">Reference proteome</keyword>
<dbReference type="OrthoDB" id="2280511at2759"/>
<gene>
    <name evidence="1" type="ORF">A0J61_10822</name>
</gene>
<evidence type="ECO:0000313" key="2">
    <source>
        <dbReference type="Proteomes" id="UP000093000"/>
    </source>
</evidence>
<dbReference type="EMBL" id="LUGH01001419">
    <property type="protein sequence ID" value="OBZ81129.1"/>
    <property type="molecule type" value="Genomic_DNA"/>
</dbReference>
<dbReference type="InParanoid" id="A0A1C7MXK7"/>